<proteinExistence type="predicted"/>
<sequence length="107" mass="11607">MATSGVGISGATPGSLKFQDTLFWPTMIEPGRSFPIQRFKSGLKSITPHTEKVTARLSQGAALSPLPFPICASNIAATSNVKVRIFANDVCIYTRSISVRIVKRRLQ</sequence>
<gene>
    <name evidence="1" type="ORF">QE152_g10811</name>
</gene>
<name>A0AAW1LS75_POPJA</name>
<dbReference type="EMBL" id="JASPKY010000101">
    <property type="protein sequence ID" value="KAK9737341.1"/>
    <property type="molecule type" value="Genomic_DNA"/>
</dbReference>
<organism evidence="1 2">
    <name type="scientific">Popillia japonica</name>
    <name type="common">Japanese beetle</name>
    <dbReference type="NCBI Taxonomy" id="7064"/>
    <lineage>
        <taxon>Eukaryota</taxon>
        <taxon>Metazoa</taxon>
        <taxon>Ecdysozoa</taxon>
        <taxon>Arthropoda</taxon>
        <taxon>Hexapoda</taxon>
        <taxon>Insecta</taxon>
        <taxon>Pterygota</taxon>
        <taxon>Neoptera</taxon>
        <taxon>Endopterygota</taxon>
        <taxon>Coleoptera</taxon>
        <taxon>Polyphaga</taxon>
        <taxon>Scarabaeiformia</taxon>
        <taxon>Scarabaeidae</taxon>
        <taxon>Rutelinae</taxon>
        <taxon>Popillia</taxon>
    </lineage>
</organism>
<dbReference type="AlphaFoldDB" id="A0AAW1LS75"/>
<keyword evidence="2" id="KW-1185">Reference proteome</keyword>
<protein>
    <submittedName>
        <fullName evidence="1">Uncharacterized protein</fullName>
    </submittedName>
</protein>
<comment type="caution">
    <text evidence="1">The sequence shown here is derived from an EMBL/GenBank/DDBJ whole genome shotgun (WGS) entry which is preliminary data.</text>
</comment>
<evidence type="ECO:0000313" key="2">
    <source>
        <dbReference type="Proteomes" id="UP001458880"/>
    </source>
</evidence>
<reference evidence="1 2" key="1">
    <citation type="journal article" date="2024" name="BMC Genomics">
        <title>De novo assembly and annotation of Popillia japonica's genome with initial clues to its potential as an invasive pest.</title>
        <authorList>
            <person name="Cucini C."/>
            <person name="Boschi S."/>
            <person name="Funari R."/>
            <person name="Cardaioli E."/>
            <person name="Iannotti N."/>
            <person name="Marturano G."/>
            <person name="Paoli F."/>
            <person name="Bruttini M."/>
            <person name="Carapelli A."/>
            <person name="Frati F."/>
            <person name="Nardi F."/>
        </authorList>
    </citation>
    <scope>NUCLEOTIDE SEQUENCE [LARGE SCALE GENOMIC DNA]</scope>
    <source>
        <strain evidence="1">DMR45628</strain>
    </source>
</reference>
<accession>A0AAW1LS75</accession>
<evidence type="ECO:0000313" key="1">
    <source>
        <dbReference type="EMBL" id="KAK9737341.1"/>
    </source>
</evidence>
<dbReference type="Proteomes" id="UP001458880">
    <property type="component" value="Unassembled WGS sequence"/>
</dbReference>